<proteinExistence type="predicted"/>
<name>A0A7M7MA87_VARDE</name>
<feature type="chain" id="PRO_5029773030" evidence="2">
    <location>
        <begin position="31"/>
        <end position="204"/>
    </location>
</feature>
<sequence>MVDGRKATLAMVWRSGLLLLLAGLLNYVDGQSDFYRDRFYSRIRCHTCEADFSNTRYRADDPCLIGDRGKLADGSRDIALCSRNAEVSRQLGLLVTFQRSCAEECTHSCSTKGFGIVRETCIYCCTSDPSCSENPEKRRINYARPNRTHVSYRRTSSNSSASSAATARSVSNWVLSLREIRGTDYTGVVSVALLAAIGSLLLRY</sequence>
<dbReference type="AlphaFoldDB" id="A0A7M7MA87"/>
<evidence type="ECO:0000313" key="3">
    <source>
        <dbReference type="EnsemblMetazoa" id="XP_022647371"/>
    </source>
</evidence>
<dbReference type="EnsemblMetazoa" id="XM_022791636">
    <property type="protein sequence ID" value="XP_022647371"/>
    <property type="gene ID" value="LOC111244459"/>
</dbReference>
<evidence type="ECO:0000313" key="4">
    <source>
        <dbReference type="Proteomes" id="UP000594260"/>
    </source>
</evidence>
<organism evidence="3 4">
    <name type="scientific">Varroa destructor</name>
    <name type="common">Honeybee mite</name>
    <dbReference type="NCBI Taxonomy" id="109461"/>
    <lineage>
        <taxon>Eukaryota</taxon>
        <taxon>Metazoa</taxon>
        <taxon>Ecdysozoa</taxon>
        <taxon>Arthropoda</taxon>
        <taxon>Chelicerata</taxon>
        <taxon>Arachnida</taxon>
        <taxon>Acari</taxon>
        <taxon>Parasitiformes</taxon>
        <taxon>Mesostigmata</taxon>
        <taxon>Gamasina</taxon>
        <taxon>Dermanyssoidea</taxon>
        <taxon>Varroidae</taxon>
        <taxon>Varroa</taxon>
    </lineage>
</organism>
<keyword evidence="1" id="KW-0472">Membrane</keyword>
<keyword evidence="1" id="KW-0812">Transmembrane</keyword>
<dbReference type="Proteomes" id="UP000594260">
    <property type="component" value="Unplaced"/>
</dbReference>
<keyword evidence="4" id="KW-1185">Reference proteome</keyword>
<accession>A0A7M7MA87</accession>
<dbReference type="GeneID" id="111244459"/>
<keyword evidence="1" id="KW-1133">Transmembrane helix</keyword>
<feature type="transmembrane region" description="Helical" evidence="1">
    <location>
        <begin position="185"/>
        <end position="202"/>
    </location>
</feature>
<dbReference type="RefSeq" id="XP_022647371.1">
    <property type="nucleotide sequence ID" value="XM_022791636.1"/>
</dbReference>
<evidence type="ECO:0000256" key="1">
    <source>
        <dbReference type="SAM" id="Phobius"/>
    </source>
</evidence>
<feature type="signal peptide" evidence="2">
    <location>
        <begin position="1"/>
        <end position="30"/>
    </location>
</feature>
<keyword evidence="2" id="KW-0732">Signal</keyword>
<reference evidence="3" key="1">
    <citation type="submission" date="2021-01" db="UniProtKB">
        <authorList>
            <consortium name="EnsemblMetazoa"/>
        </authorList>
    </citation>
    <scope>IDENTIFICATION</scope>
</reference>
<protein>
    <submittedName>
        <fullName evidence="3">Uncharacterized protein</fullName>
    </submittedName>
</protein>
<evidence type="ECO:0000256" key="2">
    <source>
        <dbReference type="SAM" id="SignalP"/>
    </source>
</evidence>